<gene>
    <name evidence="3" type="ORF">MUN89_04350</name>
</gene>
<dbReference type="PANTHER" id="PTHR37038">
    <property type="entry name" value="TRANSCRIPTIONAL REGULATOR-RELATED"/>
    <property type="match status" value="1"/>
</dbReference>
<evidence type="ECO:0000256" key="1">
    <source>
        <dbReference type="PROSITE-ProRule" id="PRU00339"/>
    </source>
</evidence>
<dbReference type="InterPro" id="IPR053163">
    <property type="entry name" value="HTH-type_regulator_Rgg"/>
</dbReference>
<dbReference type="SMART" id="SM00530">
    <property type="entry name" value="HTH_XRE"/>
    <property type="match status" value="1"/>
</dbReference>
<feature type="domain" description="HTH cro/C1-type" evidence="2">
    <location>
        <begin position="7"/>
        <end position="60"/>
    </location>
</feature>
<evidence type="ECO:0000313" key="3">
    <source>
        <dbReference type="EMBL" id="UOQ45187.1"/>
    </source>
</evidence>
<dbReference type="PROSITE" id="PS50943">
    <property type="entry name" value="HTH_CROC1"/>
    <property type="match status" value="1"/>
</dbReference>
<dbReference type="PROSITE" id="PS50005">
    <property type="entry name" value="TPR"/>
    <property type="match status" value="1"/>
</dbReference>
<evidence type="ECO:0000313" key="4">
    <source>
        <dbReference type="Proteomes" id="UP000831787"/>
    </source>
</evidence>
<dbReference type="CDD" id="cd00093">
    <property type="entry name" value="HTH_XRE"/>
    <property type="match status" value="1"/>
</dbReference>
<dbReference type="SUPFAM" id="SSF47413">
    <property type="entry name" value="lambda repressor-like DNA-binding domains"/>
    <property type="match status" value="1"/>
</dbReference>
<dbReference type="InterPro" id="IPR011990">
    <property type="entry name" value="TPR-like_helical_dom_sf"/>
</dbReference>
<protein>
    <submittedName>
        <fullName evidence="3">Helix-turn-helix domain-containing protein</fullName>
    </submittedName>
</protein>
<dbReference type="Gene3D" id="1.10.260.40">
    <property type="entry name" value="lambda repressor-like DNA-binding domains"/>
    <property type="match status" value="1"/>
</dbReference>
<proteinExistence type="predicted"/>
<organism evidence="3 4">
    <name type="scientific">Halobacillus salinarum</name>
    <dbReference type="NCBI Taxonomy" id="2932257"/>
    <lineage>
        <taxon>Bacteria</taxon>
        <taxon>Bacillati</taxon>
        <taxon>Bacillota</taxon>
        <taxon>Bacilli</taxon>
        <taxon>Bacillales</taxon>
        <taxon>Bacillaceae</taxon>
        <taxon>Halobacillus</taxon>
    </lineage>
</organism>
<keyword evidence="4" id="KW-1185">Reference proteome</keyword>
<reference evidence="3 4" key="1">
    <citation type="submission" date="2022-04" db="EMBL/GenBank/DDBJ databases">
        <title>Halobacillus sp. isolated from saltern.</title>
        <authorList>
            <person name="Won M."/>
            <person name="Lee C.-M."/>
            <person name="Woen H.-Y."/>
            <person name="Kwon S.-W."/>
        </authorList>
    </citation>
    <scope>NUCLEOTIDE SEQUENCE [LARGE SCALE GENOMIC DNA]</scope>
    <source>
        <strain evidence="3 4">SSBR10-3</strain>
    </source>
</reference>
<dbReference type="Pfam" id="PF18801">
    <property type="entry name" value="RapH_N"/>
    <property type="match status" value="1"/>
</dbReference>
<dbReference type="SUPFAM" id="SSF48452">
    <property type="entry name" value="TPR-like"/>
    <property type="match status" value="1"/>
</dbReference>
<dbReference type="EMBL" id="CP095073">
    <property type="protein sequence ID" value="UOQ45187.1"/>
    <property type="molecule type" value="Genomic_DNA"/>
</dbReference>
<dbReference type="InterPro" id="IPR010982">
    <property type="entry name" value="Lambda_DNA-bd_dom_sf"/>
</dbReference>
<name>A0ABY4EL39_9BACI</name>
<accession>A0ABY4EL39</accession>
<dbReference type="InterPro" id="IPR019734">
    <property type="entry name" value="TPR_rpt"/>
</dbReference>
<dbReference type="Proteomes" id="UP000831787">
    <property type="component" value="Chromosome"/>
</dbReference>
<dbReference type="Gene3D" id="1.25.40.10">
    <property type="entry name" value="Tetratricopeptide repeat domain"/>
    <property type="match status" value="1"/>
</dbReference>
<dbReference type="InterPro" id="IPR001387">
    <property type="entry name" value="Cro/C1-type_HTH"/>
</dbReference>
<keyword evidence="1" id="KW-0802">TPR repeat</keyword>
<sequence length="427" mass="50426">MEYGKVLRFHRVKQGLTQNQLAEGIISPAYLSKIENDQTVPALEVLELLYERLGLDFQEASFNHPSKEKLKEWYEAIVFKRTEDANKLKEELLQQKETLNNHHVYIFFKLFCIRHLLLENEVQEAYEVWEDIRQHKDTFDEEMHFYYHLCSGLLKYYEGSFDESFQALMEAKNYSSSITIEPWEKSDLFYLLALSTSQANHISASVFYADHALEIYQNHYDLAKSADCHILQGINYSNLKNYAKAFENFHLARKIAMQTQALNQLSLVYINIGTLESHLGNRESAITNYQKSLDYNKETDPTFDQFDLLTTIHSLIIEHYRLNDVDGCMEWIRIGEEKLNSFPSKVYQLHYLFYKKAIMKDDDIADFLEQTVIPYFQEKKEHVYIIRYSMVLVDFLEQQRMYKKSSSYLRLAIQLLNKHSHLGGILL</sequence>
<dbReference type="SMART" id="SM00028">
    <property type="entry name" value="TPR"/>
    <property type="match status" value="3"/>
</dbReference>
<dbReference type="RefSeq" id="WP_244711716.1">
    <property type="nucleotide sequence ID" value="NZ_CP095073.1"/>
</dbReference>
<feature type="repeat" description="TPR" evidence="1">
    <location>
        <begin position="266"/>
        <end position="299"/>
    </location>
</feature>
<evidence type="ECO:0000259" key="2">
    <source>
        <dbReference type="PROSITE" id="PS50943"/>
    </source>
</evidence>
<dbReference type="Pfam" id="PF01381">
    <property type="entry name" value="HTH_3"/>
    <property type="match status" value="1"/>
</dbReference>